<dbReference type="Proteomes" id="UP000184383">
    <property type="component" value="Unassembled WGS sequence"/>
</dbReference>
<keyword evidence="2" id="KW-1185">Reference proteome</keyword>
<proteinExistence type="predicted"/>
<reference evidence="2" key="1">
    <citation type="journal article" date="2017" name="Genome Biol.">
        <title>Comparative genomics reveals high biological diversity and specific adaptations in the industrially and medically important fungal genus Aspergillus.</title>
        <authorList>
            <person name="de Vries R.P."/>
            <person name="Riley R."/>
            <person name="Wiebenga A."/>
            <person name="Aguilar-Osorio G."/>
            <person name="Amillis S."/>
            <person name="Uchima C.A."/>
            <person name="Anderluh G."/>
            <person name="Asadollahi M."/>
            <person name="Askin M."/>
            <person name="Barry K."/>
            <person name="Battaglia E."/>
            <person name="Bayram O."/>
            <person name="Benocci T."/>
            <person name="Braus-Stromeyer S.A."/>
            <person name="Caldana C."/>
            <person name="Canovas D."/>
            <person name="Cerqueira G.C."/>
            <person name="Chen F."/>
            <person name="Chen W."/>
            <person name="Choi C."/>
            <person name="Clum A."/>
            <person name="Dos Santos R.A."/>
            <person name="Damasio A.R."/>
            <person name="Diallinas G."/>
            <person name="Emri T."/>
            <person name="Fekete E."/>
            <person name="Flipphi M."/>
            <person name="Freyberg S."/>
            <person name="Gallo A."/>
            <person name="Gournas C."/>
            <person name="Habgood R."/>
            <person name="Hainaut M."/>
            <person name="Harispe M.L."/>
            <person name="Henrissat B."/>
            <person name="Hilden K.S."/>
            <person name="Hope R."/>
            <person name="Hossain A."/>
            <person name="Karabika E."/>
            <person name="Karaffa L."/>
            <person name="Karanyi Z."/>
            <person name="Krasevec N."/>
            <person name="Kuo A."/>
            <person name="Kusch H."/>
            <person name="LaButti K."/>
            <person name="Lagendijk E.L."/>
            <person name="Lapidus A."/>
            <person name="Levasseur A."/>
            <person name="Lindquist E."/>
            <person name="Lipzen A."/>
            <person name="Logrieco A.F."/>
            <person name="MacCabe A."/>
            <person name="Maekelae M.R."/>
            <person name="Malavazi I."/>
            <person name="Melin P."/>
            <person name="Meyer V."/>
            <person name="Mielnichuk N."/>
            <person name="Miskei M."/>
            <person name="Molnar A.P."/>
            <person name="Mule G."/>
            <person name="Ngan C.Y."/>
            <person name="Orejas M."/>
            <person name="Orosz E."/>
            <person name="Ouedraogo J.P."/>
            <person name="Overkamp K.M."/>
            <person name="Park H.-S."/>
            <person name="Perrone G."/>
            <person name="Piumi F."/>
            <person name="Punt P.J."/>
            <person name="Ram A.F."/>
            <person name="Ramon A."/>
            <person name="Rauscher S."/>
            <person name="Record E."/>
            <person name="Riano-Pachon D.M."/>
            <person name="Robert V."/>
            <person name="Roehrig J."/>
            <person name="Ruller R."/>
            <person name="Salamov A."/>
            <person name="Salih N.S."/>
            <person name="Samson R.A."/>
            <person name="Sandor E."/>
            <person name="Sanguinetti M."/>
            <person name="Schuetze T."/>
            <person name="Sepcic K."/>
            <person name="Shelest E."/>
            <person name="Sherlock G."/>
            <person name="Sophianopoulou V."/>
            <person name="Squina F.M."/>
            <person name="Sun H."/>
            <person name="Susca A."/>
            <person name="Todd R.B."/>
            <person name="Tsang A."/>
            <person name="Unkles S.E."/>
            <person name="van de Wiele N."/>
            <person name="van Rossen-Uffink D."/>
            <person name="Oliveira J.V."/>
            <person name="Vesth T.C."/>
            <person name="Visser J."/>
            <person name="Yu J.-H."/>
            <person name="Zhou M."/>
            <person name="Andersen M.R."/>
            <person name="Archer D.B."/>
            <person name="Baker S.E."/>
            <person name="Benoit I."/>
            <person name="Brakhage A.A."/>
            <person name="Braus G.H."/>
            <person name="Fischer R."/>
            <person name="Frisvad J.C."/>
            <person name="Goldman G.H."/>
            <person name="Houbraken J."/>
            <person name="Oakley B."/>
            <person name="Pocsi I."/>
            <person name="Scazzocchio C."/>
            <person name="Seiboth B."/>
            <person name="vanKuyk P.A."/>
            <person name="Wortman J."/>
            <person name="Dyer P.S."/>
            <person name="Grigoriev I.V."/>
        </authorList>
    </citation>
    <scope>NUCLEOTIDE SEQUENCE [LARGE SCALE GENOMIC DNA]</scope>
    <source>
        <strain evidence="2">DTO 134E9</strain>
    </source>
</reference>
<gene>
    <name evidence="1" type="ORF">ASPWEDRAFT_691335</name>
</gene>
<dbReference type="VEuPathDB" id="FungiDB:ASPWEDRAFT_691335"/>
<evidence type="ECO:0000313" key="1">
    <source>
        <dbReference type="EMBL" id="OJJ31407.1"/>
    </source>
</evidence>
<organism evidence="1 2">
    <name type="scientific">Aspergillus wentii DTO 134E9</name>
    <dbReference type="NCBI Taxonomy" id="1073089"/>
    <lineage>
        <taxon>Eukaryota</taxon>
        <taxon>Fungi</taxon>
        <taxon>Dikarya</taxon>
        <taxon>Ascomycota</taxon>
        <taxon>Pezizomycotina</taxon>
        <taxon>Eurotiomycetes</taxon>
        <taxon>Eurotiomycetidae</taxon>
        <taxon>Eurotiales</taxon>
        <taxon>Aspergillaceae</taxon>
        <taxon>Aspergillus</taxon>
        <taxon>Aspergillus subgen. Cremei</taxon>
    </lineage>
</organism>
<sequence>MTLWASWQQTNVPLRGAGYDPPSLCETCAYADRLICSFDLFFVFCFFISGCYSGDGSLVGRLLSFKSAVVLAFLCVASPTSSISLTRPAPCPTCPS</sequence>
<name>A0A1L9R970_ASPWE</name>
<dbReference type="GeneID" id="63754866"/>
<evidence type="ECO:0000313" key="2">
    <source>
        <dbReference type="Proteomes" id="UP000184383"/>
    </source>
</evidence>
<dbReference type="AlphaFoldDB" id="A0A1L9R970"/>
<accession>A0A1L9R970</accession>
<protein>
    <submittedName>
        <fullName evidence="1">Uncharacterized protein</fullName>
    </submittedName>
</protein>
<dbReference type="RefSeq" id="XP_040685084.1">
    <property type="nucleotide sequence ID" value="XM_040839018.1"/>
</dbReference>
<dbReference type="EMBL" id="KV878216">
    <property type="protein sequence ID" value="OJJ31407.1"/>
    <property type="molecule type" value="Genomic_DNA"/>
</dbReference>